<keyword evidence="2" id="KW-0812">Transmembrane</keyword>
<organism evidence="3 4">
    <name type="scientific">Sporidiobolus salmonicolor</name>
    <name type="common">Yeast-like fungus</name>
    <name type="synonym">Sporobolomyces salmonicolor</name>
    <dbReference type="NCBI Taxonomy" id="5005"/>
    <lineage>
        <taxon>Eukaryota</taxon>
        <taxon>Fungi</taxon>
        <taxon>Dikarya</taxon>
        <taxon>Basidiomycota</taxon>
        <taxon>Pucciniomycotina</taxon>
        <taxon>Microbotryomycetes</taxon>
        <taxon>Sporidiobolales</taxon>
        <taxon>Sporidiobolaceae</taxon>
        <taxon>Sporobolomyces</taxon>
    </lineage>
</organism>
<keyword evidence="4" id="KW-1185">Reference proteome</keyword>
<feature type="transmembrane region" description="Helical" evidence="2">
    <location>
        <begin position="63"/>
        <end position="80"/>
    </location>
</feature>
<dbReference type="AlphaFoldDB" id="A0A0D6ET89"/>
<evidence type="ECO:0000313" key="3">
    <source>
        <dbReference type="EMBL" id="CEQ43164.1"/>
    </source>
</evidence>
<dbReference type="Proteomes" id="UP000243876">
    <property type="component" value="Unassembled WGS sequence"/>
</dbReference>
<evidence type="ECO:0000313" key="4">
    <source>
        <dbReference type="Proteomes" id="UP000243876"/>
    </source>
</evidence>
<feature type="region of interest" description="Disordered" evidence="1">
    <location>
        <begin position="91"/>
        <end position="130"/>
    </location>
</feature>
<feature type="region of interest" description="Disordered" evidence="1">
    <location>
        <begin position="1"/>
        <end position="58"/>
    </location>
</feature>
<name>A0A0D6ET89_SPOSA</name>
<protein>
    <submittedName>
        <fullName evidence="3">SPOSA6832_05051-mRNA-1:cds</fullName>
    </submittedName>
</protein>
<sequence>MFSRQAAATLRQAPRQAPRLSRDLTTVPEADPLSIANQRSYAQEGAAGPEPVNKERGNSLTPFYIVGALVVLAGGYWVGVGQTPPTSSVVNMQKAMAPKTEEGKKAAGVSADPTDEPSKAGGDMKGGRSA</sequence>
<dbReference type="EMBL" id="CENE01000054">
    <property type="protein sequence ID" value="CEQ43164.1"/>
    <property type="molecule type" value="Genomic_DNA"/>
</dbReference>
<evidence type="ECO:0000256" key="2">
    <source>
        <dbReference type="SAM" id="Phobius"/>
    </source>
</evidence>
<evidence type="ECO:0000256" key="1">
    <source>
        <dbReference type="SAM" id="MobiDB-lite"/>
    </source>
</evidence>
<keyword evidence="2" id="KW-0472">Membrane</keyword>
<gene>
    <name evidence="3" type="primary">SPOSA6832_05051</name>
</gene>
<proteinExistence type="predicted"/>
<reference evidence="4" key="1">
    <citation type="submission" date="2015-02" db="EMBL/GenBank/DDBJ databases">
        <authorList>
            <person name="Gon?alves P."/>
        </authorList>
    </citation>
    <scope>NUCLEOTIDE SEQUENCE [LARGE SCALE GENOMIC DNA]</scope>
</reference>
<keyword evidence="2" id="KW-1133">Transmembrane helix</keyword>
<accession>A0A0D6ET89</accession>
<dbReference type="OrthoDB" id="2524605at2759"/>